<keyword evidence="3" id="KW-1185">Reference proteome</keyword>
<protein>
    <recommendedName>
        <fullName evidence="1">Death domain-containing protein</fullName>
    </recommendedName>
</protein>
<dbReference type="Pfam" id="PF00531">
    <property type="entry name" value="Death"/>
    <property type="match status" value="1"/>
</dbReference>
<sequence length="535" mass="60009">MARQKADLPLSDYGPIILVATHVDLSRAAKTQQGEWLCPDAQKTLETVQKHLPHVPNLMDVVIIMDSNVPASFAFKQFKVILGNVKQNCIQQTIGTWTGLLESALSWMGILRMDHEQFPVITRARFSDLLRGQVNLLASDEHIQELLNQLHVMGEVYIIDYLIVLSVPWLGTQLLGELLSTNFISHARVMGVYTAEDFQSCYTQCDSNCVLELLQCLDLCVQCDVDGEIEYEFPIYIQTETLNGLWVSNDANSESIYGGSRLYTSSGIFHLFKAIFSHIQVNLRKNLGTVYTDNSDLFQWSSGSKYCNMELESLITLEENQNSVQFIEIKVRGPNKQSAQSCFYFLDNIMGIVNKAIAQICPGLLQETHILSPEELRLYSENPHCYSPQIITTAIMEAESTLDVILYNPNTNSHETISQIVMFDDMDLAPNIQWGCALKVQQLPGPVKLRLCGFLDPPEPHGRDWCLLALRLGLCQKKIAALASQHSSHTMRLLTSAECTIGALITSLHELDRQDAAEIVLKCAPVFEVSLEHAQ</sequence>
<name>A0A9N9QP11_9CUCU</name>
<proteinExistence type="predicted"/>
<dbReference type="Gene3D" id="1.10.533.10">
    <property type="entry name" value="Death Domain, Fas"/>
    <property type="match status" value="1"/>
</dbReference>
<evidence type="ECO:0000259" key="1">
    <source>
        <dbReference type="SMART" id="SM00005"/>
    </source>
</evidence>
<feature type="domain" description="Death" evidence="1">
    <location>
        <begin position="437"/>
        <end position="524"/>
    </location>
</feature>
<dbReference type="EMBL" id="OU892285">
    <property type="protein sequence ID" value="CAG9773909.1"/>
    <property type="molecule type" value="Genomic_DNA"/>
</dbReference>
<dbReference type="InterPro" id="IPR039788">
    <property type="entry name" value="NOL4/NOL4L"/>
</dbReference>
<dbReference type="Proteomes" id="UP001152799">
    <property type="component" value="Chromosome 9"/>
</dbReference>
<dbReference type="SMART" id="SM00005">
    <property type="entry name" value="DEATH"/>
    <property type="match status" value="1"/>
</dbReference>
<dbReference type="AlphaFoldDB" id="A0A9N9QP11"/>
<organism evidence="2 3">
    <name type="scientific">Ceutorhynchus assimilis</name>
    <name type="common">cabbage seed weevil</name>
    <dbReference type="NCBI Taxonomy" id="467358"/>
    <lineage>
        <taxon>Eukaryota</taxon>
        <taxon>Metazoa</taxon>
        <taxon>Ecdysozoa</taxon>
        <taxon>Arthropoda</taxon>
        <taxon>Hexapoda</taxon>
        <taxon>Insecta</taxon>
        <taxon>Pterygota</taxon>
        <taxon>Neoptera</taxon>
        <taxon>Endopterygota</taxon>
        <taxon>Coleoptera</taxon>
        <taxon>Polyphaga</taxon>
        <taxon>Cucujiformia</taxon>
        <taxon>Curculionidae</taxon>
        <taxon>Ceutorhynchinae</taxon>
        <taxon>Ceutorhynchus</taxon>
    </lineage>
</organism>
<dbReference type="PANTHER" id="PTHR12449:SF18">
    <property type="entry name" value="DEATH DOMAIN-CONTAINING PROTEIN"/>
    <property type="match status" value="1"/>
</dbReference>
<reference evidence="2" key="1">
    <citation type="submission" date="2022-01" db="EMBL/GenBank/DDBJ databases">
        <authorList>
            <person name="King R."/>
        </authorList>
    </citation>
    <scope>NUCLEOTIDE SEQUENCE</scope>
</reference>
<dbReference type="InterPro" id="IPR000488">
    <property type="entry name" value="Death_dom"/>
</dbReference>
<dbReference type="SUPFAM" id="SSF47986">
    <property type="entry name" value="DEATH domain"/>
    <property type="match status" value="1"/>
</dbReference>
<dbReference type="PANTHER" id="PTHR12449">
    <property type="entry name" value="DEATH DOMAIN-CONTAINING PROTEIN"/>
    <property type="match status" value="1"/>
</dbReference>
<accession>A0A9N9QP11</accession>
<gene>
    <name evidence="2" type="ORF">CEUTPL_LOCUS14294</name>
</gene>
<evidence type="ECO:0000313" key="3">
    <source>
        <dbReference type="Proteomes" id="UP001152799"/>
    </source>
</evidence>
<dbReference type="InterPro" id="IPR011029">
    <property type="entry name" value="DEATH-like_dom_sf"/>
</dbReference>
<dbReference type="OrthoDB" id="74764at2759"/>
<evidence type="ECO:0000313" key="2">
    <source>
        <dbReference type="EMBL" id="CAG9773909.1"/>
    </source>
</evidence>
<dbReference type="GO" id="GO:0007165">
    <property type="term" value="P:signal transduction"/>
    <property type="evidence" value="ECO:0007669"/>
    <property type="project" value="InterPro"/>
</dbReference>